<protein>
    <submittedName>
        <fullName evidence="3">Thiol-disulfide oxidoreductase ResA</fullName>
    </submittedName>
</protein>
<dbReference type="InterPro" id="IPR013766">
    <property type="entry name" value="Thioredoxin_domain"/>
</dbReference>
<evidence type="ECO:0000313" key="3">
    <source>
        <dbReference type="EMBL" id="QBZ98014.1"/>
    </source>
</evidence>
<dbReference type="GO" id="GO:0016491">
    <property type="term" value="F:oxidoreductase activity"/>
    <property type="evidence" value="ECO:0007669"/>
    <property type="project" value="InterPro"/>
</dbReference>
<dbReference type="Gene3D" id="3.40.30.10">
    <property type="entry name" value="Glutaredoxin"/>
    <property type="match status" value="1"/>
</dbReference>
<dbReference type="AlphaFoldDB" id="A0A4V1CC26"/>
<dbReference type="GO" id="GO:0016209">
    <property type="term" value="F:antioxidant activity"/>
    <property type="evidence" value="ECO:0007669"/>
    <property type="project" value="InterPro"/>
</dbReference>
<dbReference type="Proteomes" id="UP000296862">
    <property type="component" value="Chromosome"/>
</dbReference>
<evidence type="ECO:0000259" key="2">
    <source>
        <dbReference type="PROSITE" id="PS51352"/>
    </source>
</evidence>
<dbReference type="EMBL" id="CP038810">
    <property type="protein sequence ID" value="QBZ98014.1"/>
    <property type="molecule type" value="Genomic_DNA"/>
</dbReference>
<feature type="chain" id="PRO_5020295524" evidence="1">
    <location>
        <begin position="20"/>
        <end position="161"/>
    </location>
</feature>
<dbReference type="Pfam" id="PF00578">
    <property type="entry name" value="AhpC-TSA"/>
    <property type="match status" value="1"/>
</dbReference>
<evidence type="ECO:0000313" key="4">
    <source>
        <dbReference type="Proteomes" id="UP000296862"/>
    </source>
</evidence>
<dbReference type="PANTHER" id="PTHR42852:SF13">
    <property type="entry name" value="PROTEIN DIPZ"/>
    <property type="match status" value="1"/>
</dbReference>
<dbReference type="CDD" id="cd02966">
    <property type="entry name" value="TlpA_like_family"/>
    <property type="match status" value="1"/>
</dbReference>
<dbReference type="InterPro" id="IPR036249">
    <property type="entry name" value="Thioredoxin-like_sf"/>
</dbReference>
<accession>A0A4V1CC26</accession>
<feature type="signal peptide" evidence="1">
    <location>
        <begin position="1"/>
        <end position="19"/>
    </location>
</feature>
<dbReference type="OrthoDB" id="9815205at2"/>
<dbReference type="SUPFAM" id="SSF52833">
    <property type="entry name" value="Thioredoxin-like"/>
    <property type="match status" value="1"/>
</dbReference>
<dbReference type="InterPro" id="IPR000866">
    <property type="entry name" value="AhpC/TSA"/>
</dbReference>
<dbReference type="InterPro" id="IPR050553">
    <property type="entry name" value="Thioredoxin_ResA/DsbE_sf"/>
</dbReference>
<sequence length="161" mass="18935">MKQLLLISFFLTIVQTSIAQELAVYDRFANFEKAIIKNDDKIYVINFWATWCAPCIKELPYFEKLHQQNKNVIVILASLDSKKDIEKKLIPFVKRRKITAQVVSLNDKDYNSWLPKIDQDWSGSIPATFIFSGNQKLFAEREFDNFNELNDYVNTFINQKK</sequence>
<dbReference type="PROSITE" id="PS51352">
    <property type="entry name" value="THIOREDOXIN_2"/>
    <property type="match status" value="1"/>
</dbReference>
<gene>
    <name evidence="3" type="primary">resA_2</name>
    <name evidence="3" type="ORF">GS03_01514</name>
</gene>
<evidence type="ECO:0000256" key="1">
    <source>
        <dbReference type="SAM" id="SignalP"/>
    </source>
</evidence>
<keyword evidence="4" id="KW-1185">Reference proteome</keyword>
<dbReference type="KEGG" id="fsn:GS03_01514"/>
<name>A0A4V1CC26_9FLAO</name>
<dbReference type="RefSeq" id="WP_136151932.1">
    <property type="nucleotide sequence ID" value="NZ_CP038810.1"/>
</dbReference>
<organism evidence="3 4">
    <name type="scientific">Flavobacterium sangjuense</name>
    <dbReference type="NCBI Taxonomy" id="2518177"/>
    <lineage>
        <taxon>Bacteria</taxon>
        <taxon>Pseudomonadati</taxon>
        <taxon>Bacteroidota</taxon>
        <taxon>Flavobacteriia</taxon>
        <taxon>Flavobacteriales</taxon>
        <taxon>Flavobacteriaceae</taxon>
        <taxon>Flavobacterium</taxon>
    </lineage>
</organism>
<dbReference type="PANTHER" id="PTHR42852">
    <property type="entry name" value="THIOL:DISULFIDE INTERCHANGE PROTEIN DSBE"/>
    <property type="match status" value="1"/>
</dbReference>
<reference evidence="3 4" key="1">
    <citation type="submission" date="2019-04" db="EMBL/GenBank/DDBJ databases">
        <title>Flavobacterium sp. GS03.</title>
        <authorList>
            <person name="Kim H."/>
        </authorList>
    </citation>
    <scope>NUCLEOTIDE SEQUENCE [LARGE SCALE GENOMIC DNA]</scope>
    <source>
        <strain evidence="3 4">GS03</strain>
    </source>
</reference>
<keyword evidence="1" id="KW-0732">Signal</keyword>
<feature type="domain" description="Thioredoxin" evidence="2">
    <location>
        <begin position="1"/>
        <end position="158"/>
    </location>
</feature>
<proteinExistence type="predicted"/>